<dbReference type="InterPro" id="IPR036576">
    <property type="entry name" value="WRKY_dom_sf"/>
</dbReference>
<name>A0A445H8A8_GLYSO</name>
<reference evidence="8 9" key="1">
    <citation type="submission" date="2018-09" db="EMBL/GenBank/DDBJ databases">
        <title>A high-quality reference genome of wild soybean provides a powerful tool to mine soybean genomes.</title>
        <authorList>
            <person name="Xie M."/>
            <person name="Chung C.Y.L."/>
            <person name="Li M.-W."/>
            <person name="Wong F.-L."/>
            <person name="Chan T.-F."/>
            <person name="Lam H.-M."/>
        </authorList>
    </citation>
    <scope>NUCLEOTIDE SEQUENCE [LARGE SCALE GENOMIC DNA]</scope>
    <source>
        <strain evidence="9">cv. W05</strain>
        <tissue evidence="8">Hypocotyl of etiolated seedlings</tissue>
    </source>
</reference>
<keyword evidence="2" id="KW-0805">Transcription regulation</keyword>
<evidence type="ECO:0000256" key="2">
    <source>
        <dbReference type="ARBA" id="ARBA00023015"/>
    </source>
</evidence>
<gene>
    <name evidence="8" type="ORF">D0Y65_039150</name>
</gene>
<dbReference type="GO" id="GO:0003700">
    <property type="term" value="F:DNA-binding transcription factor activity"/>
    <property type="evidence" value="ECO:0007669"/>
    <property type="project" value="InterPro"/>
</dbReference>
<evidence type="ECO:0000256" key="5">
    <source>
        <dbReference type="ARBA" id="ARBA00023242"/>
    </source>
</evidence>
<dbReference type="InterPro" id="IPR044810">
    <property type="entry name" value="WRKY_plant"/>
</dbReference>
<sequence length="329" mass="37413">MNNIICAESESEISISAKNKRMIMKELVKGQESATQLKVLLEKPFGSEGSLSCQELTANVLRSFTQAISIINSSSADEVAHRSLLNSGQNGSPVAVSGENRSQKGRRGRYNRRKNALTWTILSCTTDDNHAWRKYGQKRILNSEFPRSYFRCSHKYDQGCRAIKQVQVDQENPNMLQTTYIGIHTCNGTPMATHSAIGSSSTEWESSYLLNFDHHDSKVPNVQDHHISSPNLTIKQEFPKEDTHSDVADHKYSDPNLWSDLKDFQPFKPTIMPFRMESDNNNNNNTNADNVYSSCTDYQRLNMNFEMASVHFDTDFHFDESHFDESPLL</sequence>
<keyword evidence="3" id="KW-0238">DNA-binding</keyword>
<dbReference type="PROSITE" id="PS50811">
    <property type="entry name" value="WRKY"/>
    <property type="match status" value="1"/>
</dbReference>
<accession>A0A445H8A8</accession>
<dbReference type="AlphaFoldDB" id="A0A445H8A8"/>
<dbReference type="GO" id="GO:0043565">
    <property type="term" value="F:sequence-specific DNA binding"/>
    <property type="evidence" value="ECO:0007669"/>
    <property type="project" value="InterPro"/>
</dbReference>
<dbReference type="Proteomes" id="UP000289340">
    <property type="component" value="Chromosome 14"/>
</dbReference>
<dbReference type="GO" id="GO:0005634">
    <property type="term" value="C:nucleus"/>
    <property type="evidence" value="ECO:0007669"/>
    <property type="project" value="UniProtKB-SubCell"/>
</dbReference>
<evidence type="ECO:0000313" key="8">
    <source>
        <dbReference type="EMBL" id="RZB69682.1"/>
    </source>
</evidence>
<comment type="subcellular location">
    <subcellularLocation>
        <location evidence="1">Nucleus</location>
    </subcellularLocation>
</comment>
<feature type="region of interest" description="Disordered" evidence="6">
    <location>
        <begin position="86"/>
        <end position="110"/>
    </location>
</feature>
<evidence type="ECO:0000256" key="3">
    <source>
        <dbReference type="ARBA" id="ARBA00023125"/>
    </source>
</evidence>
<dbReference type="InterPro" id="IPR003657">
    <property type="entry name" value="WRKY_dom"/>
</dbReference>
<dbReference type="Gene3D" id="2.20.25.80">
    <property type="entry name" value="WRKY domain"/>
    <property type="match status" value="1"/>
</dbReference>
<evidence type="ECO:0000256" key="4">
    <source>
        <dbReference type="ARBA" id="ARBA00023163"/>
    </source>
</evidence>
<dbReference type="Pfam" id="PF03106">
    <property type="entry name" value="WRKY"/>
    <property type="match status" value="1"/>
</dbReference>
<dbReference type="Gramene" id="XM_028344298.1">
    <property type="protein sequence ID" value="XP_028200099.1"/>
    <property type="gene ID" value="LOC114384591"/>
</dbReference>
<protein>
    <submittedName>
        <fullName evidence="8">Putative WRKY transcription factor 70 isoform A</fullName>
    </submittedName>
</protein>
<feature type="domain" description="WRKY" evidence="7">
    <location>
        <begin position="127"/>
        <end position="189"/>
    </location>
</feature>
<evidence type="ECO:0000259" key="7">
    <source>
        <dbReference type="PROSITE" id="PS50811"/>
    </source>
</evidence>
<dbReference type="PANTHER" id="PTHR31282">
    <property type="entry name" value="WRKY TRANSCRIPTION FACTOR 21-RELATED"/>
    <property type="match status" value="1"/>
</dbReference>
<proteinExistence type="predicted"/>
<evidence type="ECO:0000313" key="9">
    <source>
        <dbReference type="Proteomes" id="UP000289340"/>
    </source>
</evidence>
<dbReference type="SUPFAM" id="SSF118290">
    <property type="entry name" value="WRKY DNA-binding domain"/>
    <property type="match status" value="1"/>
</dbReference>
<evidence type="ECO:0000256" key="6">
    <source>
        <dbReference type="SAM" id="MobiDB-lite"/>
    </source>
</evidence>
<keyword evidence="4" id="KW-0804">Transcription</keyword>
<evidence type="ECO:0000256" key="1">
    <source>
        <dbReference type="ARBA" id="ARBA00004123"/>
    </source>
</evidence>
<comment type="caution">
    <text evidence="8">The sequence shown here is derived from an EMBL/GenBank/DDBJ whole genome shotgun (WGS) entry which is preliminary data.</text>
</comment>
<dbReference type="SMART" id="SM00774">
    <property type="entry name" value="WRKY"/>
    <property type="match status" value="1"/>
</dbReference>
<organism evidence="8 9">
    <name type="scientific">Glycine soja</name>
    <name type="common">Wild soybean</name>
    <dbReference type="NCBI Taxonomy" id="3848"/>
    <lineage>
        <taxon>Eukaryota</taxon>
        <taxon>Viridiplantae</taxon>
        <taxon>Streptophyta</taxon>
        <taxon>Embryophyta</taxon>
        <taxon>Tracheophyta</taxon>
        <taxon>Spermatophyta</taxon>
        <taxon>Magnoliopsida</taxon>
        <taxon>eudicotyledons</taxon>
        <taxon>Gunneridae</taxon>
        <taxon>Pentapetalae</taxon>
        <taxon>rosids</taxon>
        <taxon>fabids</taxon>
        <taxon>Fabales</taxon>
        <taxon>Fabaceae</taxon>
        <taxon>Papilionoideae</taxon>
        <taxon>50 kb inversion clade</taxon>
        <taxon>NPAAA clade</taxon>
        <taxon>indigoferoid/millettioid clade</taxon>
        <taxon>Phaseoleae</taxon>
        <taxon>Glycine</taxon>
        <taxon>Glycine subgen. Soja</taxon>
    </lineage>
</organism>
<keyword evidence="5" id="KW-0539">Nucleus</keyword>
<keyword evidence="9" id="KW-1185">Reference proteome</keyword>
<dbReference type="EMBL" id="QZWG01000014">
    <property type="protein sequence ID" value="RZB69682.1"/>
    <property type="molecule type" value="Genomic_DNA"/>
</dbReference>